<dbReference type="GO" id="GO:0005741">
    <property type="term" value="C:mitochondrial outer membrane"/>
    <property type="evidence" value="ECO:0007669"/>
    <property type="project" value="UniProtKB-SubCell"/>
</dbReference>
<evidence type="ECO:0000256" key="15">
    <source>
        <dbReference type="ARBA" id="ARBA00049138"/>
    </source>
</evidence>
<keyword evidence="13 18" id="KW-0472">Membrane</keyword>
<comment type="subcellular location">
    <subcellularLocation>
        <location evidence="2">Mitochondrion outer membrane</location>
    </subcellularLocation>
</comment>
<proteinExistence type="inferred from homology"/>
<comment type="pathway">
    <text evidence="3">Protein modification; peptidyl-diphthamide biosynthesis.</text>
</comment>
<dbReference type="CDD" id="cd06183">
    <property type="entry name" value="cyt_b5_reduct_like"/>
    <property type="match status" value="1"/>
</dbReference>
<dbReference type="InterPro" id="IPR017938">
    <property type="entry name" value="Riboflavin_synthase-like_b-brl"/>
</dbReference>
<gene>
    <name evidence="20" type="primary">CBR1_3</name>
    <name evidence="20" type="ORF">IWQ60_007491</name>
</gene>
<feature type="binding site" evidence="16">
    <location>
        <position position="117"/>
    </location>
    <ligand>
        <name>FAD</name>
        <dbReference type="ChEBI" id="CHEBI:57692"/>
    </ligand>
</feature>
<comment type="similarity">
    <text evidence="4 17">Belongs to the flavoprotein pyridine nucleotide cytochrome reductase family.</text>
</comment>
<dbReference type="PANTHER" id="PTHR19370:SF184">
    <property type="entry name" value="NADH-CYTOCHROME B5 REDUCTASE-LIKE"/>
    <property type="match status" value="1"/>
</dbReference>
<dbReference type="Pfam" id="PF00970">
    <property type="entry name" value="FAD_binding_6"/>
    <property type="match status" value="1"/>
</dbReference>
<evidence type="ECO:0000256" key="17">
    <source>
        <dbReference type="RuleBase" id="RU361226"/>
    </source>
</evidence>
<dbReference type="InterPro" id="IPR039261">
    <property type="entry name" value="FNR_nucleotide-bd"/>
</dbReference>
<dbReference type="FunFam" id="3.40.50.80:FF:000019">
    <property type="entry name" value="NADH-cytochrome b5 reductase"/>
    <property type="match status" value="1"/>
</dbReference>
<dbReference type="InterPro" id="IPR001433">
    <property type="entry name" value="OxRdtase_FAD/NAD-bd"/>
</dbReference>
<dbReference type="Proteomes" id="UP001150569">
    <property type="component" value="Unassembled WGS sequence"/>
</dbReference>
<evidence type="ECO:0000256" key="1">
    <source>
        <dbReference type="ARBA" id="ARBA00001974"/>
    </source>
</evidence>
<evidence type="ECO:0000256" key="16">
    <source>
        <dbReference type="PIRSR" id="PIRSR601834-1"/>
    </source>
</evidence>
<evidence type="ECO:0000259" key="19">
    <source>
        <dbReference type="PROSITE" id="PS51384"/>
    </source>
</evidence>
<organism evidence="20 21">
    <name type="scientific">Tieghemiomyces parasiticus</name>
    <dbReference type="NCBI Taxonomy" id="78921"/>
    <lineage>
        <taxon>Eukaryota</taxon>
        <taxon>Fungi</taxon>
        <taxon>Fungi incertae sedis</taxon>
        <taxon>Zoopagomycota</taxon>
        <taxon>Kickxellomycotina</taxon>
        <taxon>Dimargaritomycetes</taxon>
        <taxon>Dimargaritales</taxon>
        <taxon>Dimargaritaceae</taxon>
        <taxon>Tieghemiomyces</taxon>
    </lineage>
</organism>
<evidence type="ECO:0000256" key="14">
    <source>
        <dbReference type="ARBA" id="ARBA00047682"/>
    </source>
</evidence>
<dbReference type="EC" id="1.6.2.2" evidence="17"/>
<dbReference type="EMBL" id="JANBPT010000503">
    <property type="protein sequence ID" value="KAJ1918491.1"/>
    <property type="molecule type" value="Genomic_DNA"/>
</dbReference>
<dbReference type="SUPFAM" id="SSF63380">
    <property type="entry name" value="Riboflavin synthase domain-like"/>
    <property type="match status" value="1"/>
</dbReference>
<evidence type="ECO:0000256" key="8">
    <source>
        <dbReference type="ARBA" id="ARBA00022827"/>
    </source>
</evidence>
<comment type="catalytic activity">
    <reaction evidence="15">
        <text>2 Fe(3+)-[Dph3] + NADH = 2 Fe(2+)-[Dph3] + NAD(+) + H(+)</text>
        <dbReference type="Rhea" id="RHEA:71231"/>
        <dbReference type="Rhea" id="RHEA-COMP:18002"/>
        <dbReference type="Rhea" id="RHEA-COMP:18003"/>
        <dbReference type="ChEBI" id="CHEBI:15378"/>
        <dbReference type="ChEBI" id="CHEBI:29033"/>
        <dbReference type="ChEBI" id="CHEBI:29034"/>
        <dbReference type="ChEBI" id="CHEBI:57540"/>
        <dbReference type="ChEBI" id="CHEBI:57945"/>
        <dbReference type="ChEBI" id="CHEBI:83228"/>
    </reaction>
    <physiologicalReaction direction="left-to-right" evidence="15">
        <dbReference type="Rhea" id="RHEA:71232"/>
    </physiologicalReaction>
</comment>
<sequence>MCNLTFFAWPVCLAGTFLVAAAAYVILCRWRVTPTLDPVVFHHFPLIRKTVVTYDTAMYRFGLSDPDSVLGVPVGHHVKVMAYFDGKPISRSYTPVSAVDDRGHFDLLVKSYPSGHVSKMFDELTLGDKINVCGPKGRYEHRPDLHTHLGMIAGGTGLAPMLAVIRCVLGNRADKTRLHLIFANTRAEDILLRRELDELSATRPNFTVYYVLSHPPAQWDGGVGHVDEWTIRKHLPAPGRGVKILLSGSKPMMAAMTQYCEAIGHGRPQRPPRSEDRVFVF</sequence>
<dbReference type="InterPro" id="IPR017927">
    <property type="entry name" value="FAD-bd_FR_type"/>
</dbReference>
<evidence type="ECO:0000256" key="12">
    <source>
        <dbReference type="ARBA" id="ARBA00023128"/>
    </source>
</evidence>
<comment type="catalytic activity">
    <reaction evidence="14 17">
        <text>2 Fe(III)-[cytochrome b5] + NADH = 2 Fe(II)-[cytochrome b5] + NAD(+) + H(+)</text>
        <dbReference type="Rhea" id="RHEA:46680"/>
        <dbReference type="Rhea" id="RHEA-COMP:10438"/>
        <dbReference type="Rhea" id="RHEA-COMP:10439"/>
        <dbReference type="ChEBI" id="CHEBI:15378"/>
        <dbReference type="ChEBI" id="CHEBI:29033"/>
        <dbReference type="ChEBI" id="CHEBI:29034"/>
        <dbReference type="ChEBI" id="CHEBI:57540"/>
        <dbReference type="ChEBI" id="CHEBI:57945"/>
        <dbReference type="EC" id="1.6.2.2"/>
    </reaction>
</comment>
<protein>
    <recommendedName>
        <fullName evidence="17">NADH-cytochrome b5 reductase</fullName>
        <ecNumber evidence="17">1.6.2.2</ecNumber>
    </recommendedName>
</protein>
<feature type="binding site" evidence="16">
    <location>
        <position position="118"/>
    </location>
    <ligand>
        <name>FAD</name>
        <dbReference type="ChEBI" id="CHEBI:57692"/>
    </ligand>
</feature>
<evidence type="ECO:0000256" key="10">
    <source>
        <dbReference type="ARBA" id="ARBA00023002"/>
    </source>
</evidence>
<keyword evidence="11 17" id="KW-0520">NAD</keyword>
<keyword evidence="21" id="KW-1185">Reference proteome</keyword>
<evidence type="ECO:0000256" key="6">
    <source>
        <dbReference type="ARBA" id="ARBA00022692"/>
    </source>
</evidence>
<dbReference type="InterPro" id="IPR001834">
    <property type="entry name" value="CBR-like"/>
</dbReference>
<evidence type="ECO:0000256" key="4">
    <source>
        <dbReference type="ARBA" id="ARBA00006105"/>
    </source>
</evidence>
<dbReference type="GO" id="GO:0090524">
    <property type="term" value="F:cytochrome-b5 reductase activity, acting on NADH"/>
    <property type="evidence" value="ECO:0007669"/>
    <property type="project" value="UniProtKB-EC"/>
</dbReference>
<feature type="transmembrane region" description="Helical" evidence="18">
    <location>
        <begin position="6"/>
        <end position="27"/>
    </location>
</feature>
<comment type="caution">
    <text evidence="20">The sequence shown here is derived from an EMBL/GenBank/DDBJ whole genome shotgun (WGS) entry which is preliminary data.</text>
</comment>
<feature type="binding site" evidence="16">
    <location>
        <position position="108"/>
    </location>
    <ligand>
        <name>FAD</name>
        <dbReference type="ChEBI" id="CHEBI:57692"/>
    </ligand>
</feature>
<dbReference type="SUPFAM" id="SSF52343">
    <property type="entry name" value="Ferredoxin reductase-like, C-terminal NADP-linked domain"/>
    <property type="match status" value="1"/>
</dbReference>
<keyword evidence="8 16" id="KW-0274">FAD</keyword>
<evidence type="ECO:0000313" key="20">
    <source>
        <dbReference type="EMBL" id="KAJ1918491.1"/>
    </source>
</evidence>
<keyword evidence="7" id="KW-1000">Mitochondrion outer membrane</keyword>
<evidence type="ECO:0000256" key="11">
    <source>
        <dbReference type="ARBA" id="ARBA00023027"/>
    </source>
</evidence>
<dbReference type="AlphaFoldDB" id="A0A9W7ZX98"/>
<dbReference type="PRINTS" id="PR00406">
    <property type="entry name" value="CYTB5RDTASE"/>
</dbReference>
<dbReference type="InterPro" id="IPR001709">
    <property type="entry name" value="Flavoprot_Pyr_Nucl_cyt_Rdtase"/>
</dbReference>
<evidence type="ECO:0000256" key="18">
    <source>
        <dbReference type="SAM" id="Phobius"/>
    </source>
</evidence>
<dbReference type="InterPro" id="IPR008333">
    <property type="entry name" value="Cbr1-like_FAD-bd_dom"/>
</dbReference>
<accession>A0A9W7ZX98</accession>
<evidence type="ECO:0000256" key="3">
    <source>
        <dbReference type="ARBA" id="ARBA00005156"/>
    </source>
</evidence>
<dbReference type="Gene3D" id="3.40.50.80">
    <property type="entry name" value="Nucleotide-binding domain of ferredoxin-NADP reductase (FNR) module"/>
    <property type="match status" value="1"/>
</dbReference>
<keyword evidence="10 17" id="KW-0560">Oxidoreductase</keyword>
<feature type="binding site" evidence="16">
    <location>
        <position position="93"/>
    </location>
    <ligand>
        <name>FAD</name>
        <dbReference type="ChEBI" id="CHEBI:57692"/>
    </ligand>
</feature>
<evidence type="ECO:0000256" key="2">
    <source>
        <dbReference type="ARBA" id="ARBA00004294"/>
    </source>
</evidence>
<keyword evidence="9 18" id="KW-1133">Transmembrane helix</keyword>
<feature type="domain" description="FAD-binding FR-type" evidence="19">
    <location>
        <begin position="39"/>
        <end position="142"/>
    </location>
</feature>
<evidence type="ECO:0000256" key="5">
    <source>
        <dbReference type="ARBA" id="ARBA00022630"/>
    </source>
</evidence>
<evidence type="ECO:0000256" key="13">
    <source>
        <dbReference type="ARBA" id="ARBA00023136"/>
    </source>
</evidence>
<keyword evidence="5 16" id="KW-0285">Flavoprotein</keyword>
<dbReference type="OrthoDB" id="432685at2759"/>
<keyword evidence="6 18" id="KW-0812">Transmembrane</keyword>
<evidence type="ECO:0000313" key="21">
    <source>
        <dbReference type="Proteomes" id="UP001150569"/>
    </source>
</evidence>
<evidence type="ECO:0000256" key="9">
    <source>
        <dbReference type="ARBA" id="ARBA00022989"/>
    </source>
</evidence>
<evidence type="ECO:0000256" key="7">
    <source>
        <dbReference type="ARBA" id="ARBA00022787"/>
    </source>
</evidence>
<comment type="cofactor">
    <cofactor evidence="1 16 17">
        <name>FAD</name>
        <dbReference type="ChEBI" id="CHEBI:57692"/>
    </cofactor>
</comment>
<feature type="binding site" evidence="16">
    <location>
        <position position="91"/>
    </location>
    <ligand>
        <name>FAD</name>
        <dbReference type="ChEBI" id="CHEBI:57692"/>
    </ligand>
</feature>
<dbReference type="FunFam" id="2.40.30.10:FF:000032">
    <property type="entry name" value="NADH-cytochrome b5 reductase"/>
    <property type="match status" value="1"/>
</dbReference>
<dbReference type="Gene3D" id="2.40.30.10">
    <property type="entry name" value="Translation factors"/>
    <property type="match status" value="1"/>
</dbReference>
<feature type="binding site" evidence="16">
    <location>
        <position position="110"/>
    </location>
    <ligand>
        <name>FAD</name>
        <dbReference type="ChEBI" id="CHEBI:57692"/>
    </ligand>
</feature>
<dbReference type="Pfam" id="PF00175">
    <property type="entry name" value="NAD_binding_1"/>
    <property type="match status" value="1"/>
</dbReference>
<dbReference type="PANTHER" id="PTHR19370">
    <property type="entry name" value="NADH-CYTOCHROME B5 REDUCTASE"/>
    <property type="match status" value="1"/>
</dbReference>
<keyword evidence="12" id="KW-0496">Mitochondrion</keyword>
<name>A0A9W7ZX98_9FUNG</name>
<reference evidence="20" key="1">
    <citation type="submission" date="2022-07" db="EMBL/GenBank/DDBJ databases">
        <title>Phylogenomic reconstructions and comparative analyses of Kickxellomycotina fungi.</title>
        <authorList>
            <person name="Reynolds N.K."/>
            <person name="Stajich J.E."/>
            <person name="Barry K."/>
            <person name="Grigoriev I.V."/>
            <person name="Crous P."/>
            <person name="Smith M.E."/>
        </authorList>
    </citation>
    <scope>NUCLEOTIDE SEQUENCE</scope>
    <source>
        <strain evidence="20">RSA 861</strain>
    </source>
</reference>
<dbReference type="PROSITE" id="PS51384">
    <property type="entry name" value="FAD_FR"/>
    <property type="match status" value="1"/>
</dbReference>
<dbReference type="PRINTS" id="PR00371">
    <property type="entry name" value="FPNCR"/>
</dbReference>